<gene>
    <name evidence="4" type="ORF">DJ90_3759</name>
    <name evidence="5" type="ORF">GNQ08_20925</name>
</gene>
<dbReference type="Pfam" id="PF01156">
    <property type="entry name" value="IU_nuc_hydro"/>
    <property type="match status" value="1"/>
</dbReference>
<dbReference type="InterPro" id="IPR036452">
    <property type="entry name" value="Ribo_hydro-like"/>
</dbReference>
<keyword evidence="2" id="KW-0326">Glycosidase</keyword>
<dbReference type="OrthoDB" id="9797882at2"/>
<dbReference type="EMBL" id="JMQA01000008">
    <property type="protein sequence ID" value="KFN11586.1"/>
    <property type="molecule type" value="Genomic_DNA"/>
</dbReference>
<comment type="caution">
    <text evidence="4">The sequence shown here is derived from an EMBL/GenBank/DDBJ whole genome shotgun (WGS) entry which is preliminary data.</text>
</comment>
<feature type="domain" description="Inosine/uridine-preferring nucleoside hydrolase" evidence="3">
    <location>
        <begin position="10"/>
        <end position="290"/>
    </location>
</feature>
<evidence type="ECO:0000256" key="2">
    <source>
        <dbReference type="ARBA" id="ARBA00023295"/>
    </source>
</evidence>
<dbReference type="Proteomes" id="UP000442469">
    <property type="component" value="Unassembled WGS sequence"/>
</dbReference>
<dbReference type="RefSeq" id="WP_051985758.1">
    <property type="nucleotide sequence ID" value="NZ_CP086393.1"/>
</dbReference>
<dbReference type="GO" id="GO:0005829">
    <property type="term" value="C:cytosol"/>
    <property type="evidence" value="ECO:0007669"/>
    <property type="project" value="TreeGrafter"/>
</dbReference>
<protein>
    <submittedName>
        <fullName evidence="4 5">Nucleoside hydrolase</fullName>
    </submittedName>
</protein>
<accession>A0A091A5S4</accession>
<reference evidence="4 6" key="1">
    <citation type="submission" date="2014-04" db="EMBL/GenBank/DDBJ databases">
        <authorList>
            <person name="Bishop-Lilly K.A."/>
            <person name="Broomall S.M."/>
            <person name="Chain P.S."/>
            <person name="Chertkov O."/>
            <person name="Coyne S.R."/>
            <person name="Daligault H.E."/>
            <person name="Davenport K.W."/>
            <person name="Erkkila T."/>
            <person name="Frey K.G."/>
            <person name="Gibbons H.S."/>
            <person name="Gu W."/>
            <person name="Jaissle J."/>
            <person name="Johnson S.L."/>
            <person name="Koroleva G.I."/>
            <person name="Ladner J.T."/>
            <person name="Lo C.-C."/>
            <person name="Minogue T.D."/>
            <person name="Munk C."/>
            <person name="Palacios G.F."/>
            <person name="Redden C.L."/>
            <person name="Rosenzweig C.N."/>
            <person name="Scholz M.B."/>
            <person name="Teshima H."/>
            <person name="Xu Y."/>
        </authorList>
    </citation>
    <scope>NUCLEOTIDE SEQUENCE [LARGE SCALE GENOMIC DNA]</scope>
    <source>
        <strain evidence="4 6">8244</strain>
    </source>
</reference>
<name>A0A091A5S4_PAEMA</name>
<dbReference type="Gene3D" id="3.90.245.10">
    <property type="entry name" value="Ribonucleoside hydrolase-like"/>
    <property type="match status" value="1"/>
</dbReference>
<evidence type="ECO:0000259" key="3">
    <source>
        <dbReference type="Pfam" id="PF01156"/>
    </source>
</evidence>
<dbReference type="HOGENOM" id="CLU_036838_2_0_9"/>
<dbReference type="Proteomes" id="UP000029278">
    <property type="component" value="Unassembled WGS sequence"/>
</dbReference>
<evidence type="ECO:0000313" key="7">
    <source>
        <dbReference type="Proteomes" id="UP000442469"/>
    </source>
</evidence>
<keyword evidence="6" id="KW-1185">Reference proteome</keyword>
<dbReference type="InterPro" id="IPR023186">
    <property type="entry name" value="IUNH"/>
</dbReference>
<dbReference type="PATRIC" id="fig|44252.3.peg.566"/>
<keyword evidence="1 4" id="KW-0378">Hydrolase</keyword>
<dbReference type="PANTHER" id="PTHR12304:SF4">
    <property type="entry name" value="URIDINE NUCLEOSIDASE"/>
    <property type="match status" value="1"/>
</dbReference>
<evidence type="ECO:0000313" key="4">
    <source>
        <dbReference type="EMBL" id="KFN11586.1"/>
    </source>
</evidence>
<evidence type="ECO:0000256" key="1">
    <source>
        <dbReference type="ARBA" id="ARBA00022801"/>
    </source>
</evidence>
<reference evidence="5 7" key="2">
    <citation type="submission" date="2019-11" db="EMBL/GenBank/DDBJ databases">
        <title>Draft genome sequences of five Paenibacillus species of dairy origin.</title>
        <authorList>
            <person name="Olajide A.M."/>
            <person name="Chen S."/>
            <person name="Lapointe G."/>
        </authorList>
    </citation>
    <scope>NUCLEOTIDE SEQUENCE [LARGE SCALE GENOMIC DNA]</scope>
    <source>
        <strain evidence="5 7">3CT49</strain>
    </source>
</reference>
<sequence>MKEVVRIRRIVIDTDIGDDIDDALAIVLALNSPELDLAGLTTVYRNTGLRTKLALQLLKAYGRLDIPVATGIGSPLINKTDTASIPCQWAEEYKDIDHNCEQHAADFLIDQVRRDPDLTIVAIGPLTNVACAVMKAPEVMRGANIVMMGGMHSAFYPEWNIVCDPEAARIVFDAGLKLTMIGLDVTLQCRLTQADVDRIKRAGRMETDFLSRLITMWMDSSKHLPILHDPLTVAYLSHPDLLDLAPKKISIECKGEFTRGMTIEHRDVFFERPMETNVLAAVEVKSEAFIQLFLQRLLK</sequence>
<organism evidence="4 6">
    <name type="scientific">Paenibacillus macerans</name>
    <name type="common">Bacillus macerans</name>
    <dbReference type="NCBI Taxonomy" id="44252"/>
    <lineage>
        <taxon>Bacteria</taxon>
        <taxon>Bacillati</taxon>
        <taxon>Bacillota</taxon>
        <taxon>Bacilli</taxon>
        <taxon>Bacillales</taxon>
        <taxon>Paenibacillaceae</taxon>
        <taxon>Paenibacillus</taxon>
    </lineage>
</organism>
<evidence type="ECO:0000313" key="5">
    <source>
        <dbReference type="EMBL" id="MUG24835.1"/>
    </source>
</evidence>
<evidence type="ECO:0000313" key="6">
    <source>
        <dbReference type="Proteomes" id="UP000029278"/>
    </source>
</evidence>
<dbReference type="PANTHER" id="PTHR12304">
    <property type="entry name" value="INOSINE-URIDINE PREFERRING NUCLEOSIDE HYDROLASE"/>
    <property type="match status" value="1"/>
</dbReference>
<dbReference type="GO" id="GO:0006152">
    <property type="term" value="P:purine nucleoside catabolic process"/>
    <property type="evidence" value="ECO:0007669"/>
    <property type="project" value="TreeGrafter"/>
</dbReference>
<dbReference type="AlphaFoldDB" id="A0A091A5S4"/>
<dbReference type="GO" id="GO:0008477">
    <property type="term" value="F:purine nucleosidase activity"/>
    <property type="evidence" value="ECO:0007669"/>
    <property type="project" value="TreeGrafter"/>
</dbReference>
<dbReference type="SUPFAM" id="SSF53590">
    <property type="entry name" value="Nucleoside hydrolase"/>
    <property type="match status" value="1"/>
</dbReference>
<dbReference type="EMBL" id="WNZZ01000018">
    <property type="protein sequence ID" value="MUG24835.1"/>
    <property type="molecule type" value="Genomic_DNA"/>
</dbReference>
<dbReference type="STRING" id="44252.DJ90_3759"/>
<dbReference type="InterPro" id="IPR001910">
    <property type="entry name" value="Inosine/uridine_hydrolase_dom"/>
</dbReference>
<proteinExistence type="predicted"/>